<gene>
    <name evidence="1" type="ORF">AVEN_65441_1</name>
</gene>
<proteinExistence type="predicted"/>
<sequence length="181" mass="20383">MRLRVPPAPKKIQPTILTPHARHNRKLIVNPGLEELQELSMRTSAPLALVAKTGAKVTLSWCIIDKKTAKTGGSGAEKTAPSQFLNQFGQPQVGGDAVRHPTWRLMHVALWDACCWRRKKSNYRSRHLHTQSEYLFTNTPALTLGCEISKSIPLDPSDSKFYLPNTLPLSYPCFIRSPRVW</sequence>
<accession>A0A4Y2S8A9</accession>
<organism evidence="1 2">
    <name type="scientific">Araneus ventricosus</name>
    <name type="common">Orbweaver spider</name>
    <name type="synonym">Epeira ventricosa</name>
    <dbReference type="NCBI Taxonomy" id="182803"/>
    <lineage>
        <taxon>Eukaryota</taxon>
        <taxon>Metazoa</taxon>
        <taxon>Ecdysozoa</taxon>
        <taxon>Arthropoda</taxon>
        <taxon>Chelicerata</taxon>
        <taxon>Arachnida</taxon>
        <taxon>Araneae</taxon>
        <taxon>Araneomorphae</taxon>
        <taxon>Entelegynae</taxon>
        <taxon>Araneoidea</taxon>
        <taxon>Araneidae</taxon>
        <taxon>Araneus</taxon>
    </lineage>
</organism>
<dbReference type="EMBL" id="BGPR01019969">
    <property type="protein sequence ID" value="GBN83460.1"/>
    <property type="molecule type" value="Genomic_DNA"/>
</dbReference>
<name>A0A4Y2S8A9_ARAVE</name>
<dbReference type="Proteomes" id="UP000499080">
    <property type="component" value="Unassembled WGS sequence"/>
</dbReference>
<protein>
    <submittedName>
        <fullName evidence="1">Uncharacterized protein</fullName>
    </submittedName>
</protein>
<evidence type="ECO:0000313" key="2">
    <source>
        <dbReference type="Proteomes" id="UP000499080"/>
    </source>
</evidence>
<reference evidence="1 2" key="1">
    <citation type="journal article" date="2019" name="Sci. Rep.">
        <title>Orb-weaving spider Araneus ventricosus genome elucidates the spidroin gene catalogue.</title>
        <authorList>
            <person name="Kono N."/>
            <person name="Nakamura H."/>
            <person name="Ohtoshi R."/>
            <person name="Moran D.A.P."/>
            <person name="Shinohara A."/>
            <person name="Yoshida Y."/>
            <person name="Fujiwara M."/>
            <person name="Mori M."/>
            <person name="Tomita M."/>
            <person name="Arakawa K."/>
        </authorList>
    </citation>
    <scope>NUCLEOTIDE SEQUENCE [LARGE SCALE GENOMIC DNA]</scope>
</reference>
<keyword evidence="2" id="KW-1185">Reference proteome</keyword>
<dbReference type="AlphaFoldDB" id="A0A4Y2S8A9"/>
<evidence type="ECO:0000313" key="1">
    <source>
        <dbReference type="EMBL" id="GBN83460.1"/>
    </source>
</evidence>
<comment type="caution">
    <text evidence="1">The sequence shown here is derived from an EMBL/GenBank/DDBJ whole genome shotgun (WGS) entry which is preliminary data.</text>
</comment>